<comment type="similarity">
    <text evidence="1">Belongs to the isochorismatase family.</text>
</comment>
<evidence type="ECO:0000313" key="9">
    <source>
        <dbReference type="EMBL" id="GCB17713.1"/>
    </source>
</evidence>
<dbReference type="GO" id="GO:0008936">
    <property type="term" value="F:nicotinamidase activity"/>
    <property type="evidence" value="ECO:0007669"/>
    <property type="project" value="UniProtKB-EC"/>
</dbReference>
<dbReference type="STRING" id="105351.A0A401KEG4"/>
<evidence type="ECO:0000256" key="3">
    <source>
        <dbReference type="ARBA" id="ARBA00022723"/>
    </source>
</evidence>
<evidence type="ECO:0000256" key="4">
    <source>
        <dbReference type="ARBA" id="ARBA00022801"/>
    </source>
</evidence>
<dbReference type="Pfam" id="PF12239">
    <property type="entry name" value="DUF3605"/>
    <property type="match status" value="1"/>
</dbReference>
<evidence type="ECO:0000313" key="10">
    <source>
        <dbReference type="Proteomes" id="UP000286921"/>
    </source>
</evidence>
<dbReference type="EC" id="3.5.1.19" evidence="6"/>
<dbReference type="GO" id="GO:0046872">
    <property type="term" value="F:metal ion binding"/>
    <property type="evidence" value="ECO:0007669"/>
    <property type="project" value="UniProtKB-KW"/>
</dbReference>
<organism evidence="9 10">
    <name type="scientific">Aspergillus awamori</name>
    <name type="common">Black koji mold</name>
    <dbReference type="NCBI Taxonomy" id="105351"/>
    <lineage>
        <taxon>Eukaryota</taxon>
        <taxon>Fungi</taxon>
        <taxon>Dikarya</taxon>
        <taxon>Ascomycota</taxon>
        <taxon>Pezizomycotina</taxon>
        <taxon>Eurotiomycetes</taxon>
        <taxon>Eurotiomycetidae</taxon>
        <taxon>Eurotiales</taxon>
        <taxon>Aspergillaceae</taxon>
        <taxon>Aspergillus</taxon>
    </lineage>
</organism>
<evidence type="ECO:0000256" key="2">
    <source>
        <dbReference type="ARBA" id="ARBA00022642"/>
    </source>
</evidence>
<feature type="domain" description="Isochorismatase-like" evidence="8">
    <location>
        <begin position="3"/>
        <end position="222"/>
    </location>
</feature>
<accession>A0A401KEG4</accession>
<dbReference type="EMBL" id="BDHI01000001">
    <property type="protein sequence ID" value="GCB17713.1"/>
    <property type="molecule type" value="Genomic_DNA"/>
</dbReference>
<dbReference type="Proteomes" id="UP000286921">
    <property type="component" value="Unassembled WGS sequence"/>
</dbReference>
<keyword evidence="3" id="KW-0479">Metal-binding</keyword>
<dbReference type="Gene3D" id="3.40.50.850">
    <property type="entry name" value="Isochorismatase-like"/>
    <property type="match status" value="1"/>
</dbReference>
<dbReference type="InterPro" id="IPR022036">
    <property type="entry name" value="DUF3605"/>
</dbReference>
<dbReference type="Pfam" id="PF00857">
    <property type="entry name" value="Isochorismatase"/>
    <property type="match status" value="1"/>
</dbReference>
<evidence type="ECO:0000256" key="5">
    <source>
        <dbReference type="ARBA" id="ARBA00037900"/>
    </source>
</evidence>
<dbReference type="CDD" id="cd01011">
    <property type="entry name" value="nicotinamidase"/>
    <property type="match status" value="1"/>
</dbReference>
<sequence length="502" mass="57197">MKAALIIVDMQEDFCPPNGSLAVQEARALAPTINTLLSNPGFALRIASQDSHPPNHISFAPNHPPPNNLPFEHFIEMRNPAAGKETETKAQRLWPVHCVEGTKGAEIIPEIDTKNIDLYVRKGMDARVEMYSAFADAFGNLDAEVNRSSVDVHLKGALEENGITDVFCVGVAGDYCVKFTAIDAARAGLRSYFVEDAVRCVDPGEGWEEAKRELREAGVVITWPWLAGLFYFAPTPPVYRLSETIAMSSAATYTTFHEGLRSPDVKVSTKIHSPATNLSPKPLPYWLVNVPRSQWTAECPSYLRDTSQKNIEVLSTPDEQYRRQGWELVKEIVRSNQIDRFQRLPSDLRRYLEYKEQIIAEYGSIMRFVVKERLRWGEGTPDDLKPKGRPFEYDEDIRILYNDWPYGVEEGIVHLVVWTKFELEDDPVTDDLTPRARQEIEEYVQRTFLSRMPADQVIWFKNWKSLKSVHAVEHFHVMLHHPEAEFLREITGGDAPLKRQSA</sequence>
<dbReference type="AlphaFoldDB" id="A0A401KEG4"/>
<dbReference type="PANTHER" id="PTHR11080">
    <property type="entry name" value="PYRAZINAMIDASE/NICOTINAMIDASE"/>
    <property type="match status" value="1"/>
</dbReference>
<dbReference type="InterPro" id="IPR052347">
    <property type="entry name" value="Isochorismatase_Nicotinamidase"/>
</dbReference>
<dbReference type="GO" id="GO:0019363">
    <property type="term" value="P:pyridine nucleotide biosynthetic process"/>
    <property type="evidence" value="ECO:0007669"/>
    <property type="project" value="UniProtKB-KW"/>
</dbReference>
<reference evidence="9 10" key="1">
    <citation type="submission" date="2016-09" db="EMBL/GenBank/DDBJ databases">
        <title>Aspergillus awamori IFM 58123T.</title>
        <authorList>
            <person name="Kusuya Y."/>
            <person name="Shimizu M."/>
            <person name="Takahashi H."/>
            <person name="Yaguchi T."/>
        </authorList>
    </citation>
    <scope>NUCLEOTIDE SEQUENCE [LARGE SCALE GENOMIC DNA]</scope>
    <source>
        <strain evidence="9 10">IFM 58123</strain>
    </source>
</reference>
<comment type="caution">
    <text evidence="9">The sequence shown here is derived from an EMBL/GenBank/DDBJ whole genome shotgun (WGS) entry which is preliminary data.</text>
</comment>
<dbReference type="SUPFAM" id="SSF52499">
    <property type="entry name" value="Isochorismatase-like hydrolases"/>
    <property type="match status" value="1"/>
</dbReference>
<keyword evidence="2" id="KW-0662">Pyridine nucleotide biosynthesis</keyword>
<evidence type="ECO:0000256" key="7">
    <source>
        <dbReference type="ARBA" id="ARBA00043224"/>
    </source>
</evidence>
<dbReference type="PANTHER" id="PTHR11080:SF2">
    <property type="entry name" value="LD05707P"/>
    <property type="match status" value="1"/>
</dbReference>
<evidence type="ECO:0000259" key="8">
    <source>
        <dbReference type="Pfam" id="PF00857"/>
    </source>
</evidence>
<comment type="pathway">
    <text evidence="5">Cofactor biosynthesis; nicotinate biosynthesis; nicotinate from nicotinamide: step 1/1.</text>
</comment>
<dbReference type="InterPro" id="IPR000868">
    <property type="entry name" value="Isochorismatase-like_dom"/>
</dbReference>
<keyword evidence="4" id="KW-0378">Hydrolase</keyword>
<dbReference type="InterPro" id="IPR036380">
    <property type="entry name" value="Isochorismatase-like_sf"/>
</dbReference>
<gene>
    <name evidence="9" type="ORF">AAWM_00598</name>
</gene>
<name>A0A401KEG4_ASPAW</name>
<protein>
    <recommendedName>
        <fullName evidence="6">nicotinamidase</fullName>
        <ecNumber evidence="6">3.5.1.19</ecNumber>
    </recommendedName>
    <alternativeName>
        <fullName evidence="7">Nicotinamide deamidase</fullName>
    </alternativeName>
</protein>
<proteinExistence type="inferred from homology"/>
<evidence type="ECO:0000256" key="1">
    <source>
        <dbReference type="ARBA" id="ARBA00006336"/>
    </source>
</evidence>
<evidence type="ECO:0000256" key="6">
    <source>
        <dbReference type="ARBA" id="ARBA00039017"/>
    </source>
</evidence>
<keyword evidence="10" id="KW-1185">Reference proteome</keyword>